<dbReference type="OrthoDB" id="5140926at2"/>
<dbReference type="STRING" id="1122155.SAMN02745158_04316"/>
<dbReference type="AlphaFoldDB" id="A0A1M5CW28"/>
<sequence>MDKEINRIRINRLYSENNFFDEIVFHDGVNLILGEKYDNSSVKGRKTNGVGKSMSIEFLDFCFLSDYDKSRIAKIPKEVFDVEEYVMLDLDIGDDAVTIKRNRKEADKPIIIRNGKAVSFEKIQDAREYLTGLIFSKLNGKQVPSFRNLFSILMRDERSEFTDIIKCHDLTKRIPDDLSAHLFMLGCSLESYRNSLDTIKEIEGTTKIISENKKELTQGGQKKISDVRAELNALEDELQKMEDAIESFKTNETFDSMEAEIVELENLLDQLRKRQKALRHDYEKIRRMPKPEQVDENEIELVYNQFKNDLGNAVVKSLTEVVGFKNKIEEFQRTLVNQKARELENQLKAIAEQIRILDDEYSEKLKVIDKKGVLKNLKTSLKIYETKKDALSHTKYLFDEYEKNDKKKKVLKLQKTQAIMKIDEEIEKNSEIIHSFINTILEIHESIMGNKECSFDIQTIDNARSKTPVVLNLRIYDDGSHSVDRTKVFIYDMALLFNQYTRQRHPLFLVHDNIFDVDQDTLVQCLNYVYKQEEQFQDFQYILTLNRDKIENEERRKLIKMDIDEHQVAIFTKERKFLKRNYQEN</sequence>
<keyword evidence="4" id="KW-1185">Reference proteome</keyword>
<feature type="coiled-coil region" evidence="1">
    <location>
        <begin position="333"/>
        <end position="394"/>
    </location>
</feature>
<dbReference type="Pfam" id="PF10088">
    <property type="entry name" value="DUF2326"/>
    <property type="match status" value="1"/>
</dbReference>
<name>A0A1M5CW28_9CLOT</name>
<dbReference type="InterPro" id="IPR018760">
    <property type="entry name" value="DUF2326"/>
</dbReference>
<evidence type="ECO:0000256" key="1">
    <source>
        <dbReference type="SAM" id="Coils"/>
    </source>
</evidence>
<protein>
    <submittedName>
        <fullName evidence="3">Uncharacterized protein YydD, contains DUF2326 domain</fullName>
    </submittedName>
</protein>
<organism evidence="3 4">
    <name type="scientific">Lactonifactor longoviformis DSM 17459</name>
    <dbReference type="NCBI Taxonomy" id="1122155"/>
    <lineage>
        <taxon>Bacteria</taxon>
        <taxon>Bacillati</taxon>
        <taxon>Bacillota</taxon>
        <taxon>Clostridia</taxon>
        <taxon>Eubacteriales</taxon>
        <taxon>Clostridiaceae</taxon>
        <taxon>Lactonifactor</taxon>
    </lineage>
</organism>
<dbReference type="Proteomes" id="UP000184245">
    <property type="component" value="Unassembled WGS sequence"/>
</dbReference>
<feature type="domain" description="DUF2326" evidence="2">
    <location>
        <begin position="443"/>
        <end position="574"/>
    </location>
</feature>
<gene>
    <name evidence="3" type="ORF">SAMN02745158_04316</name>
</gene>
<evidence type="ECO:0000313" key="4">
    <source>
        <dbReference type="Proteomes" id="UP000184245"/>
    </source>
</evidence>
<evidence type="ECO:0000313" key="3">
    <source>
        <dbReference type="EMBL" id="SHF58938.1"/>
    </source>
</evidence>
<dbReference type="EMBL" id="FQVI01000048">
    <property type="protein sequence ID" value="SHF58938.1"/>
    <property type="molecule type" value="Genomic_DNA"/>
</dbReference>
<dbReference type="RefSeq" id="WP_072854822.1">
    <property type="nucleotide sequence ID" value="NZ_FQVI01000048.1"/>
</dbReference>
<feature type="coiled-coil region" evidence="1">
    <location>
        <begin position="224"/>
        <end position="288"/>
    </location>
</feature>
<accession>A0A1M5CW28</accession>
<keyword evidence="1" id="KW-0175">Coiled coil</keyword>
<evidence type="ECO:0000259" key="2">
    <source>
        <dbReference type="Pfam" id="PF10088"/>
    </source>
</evidence>
<reference evidence="3 4" key="1">
    <citation type="submission" date="2016-11" db="EMBL/GenBank/DDBJ databases">
        <authorList>
            <person name="Jaros S."/>
            <person name="Januszkiewicz K."/>
            <person name="Wedrychowicz H."/>
        </authorList>
    </citation>
    <scope>NUCLEOTIDE SEQUENCE [LARGE SCALE GENOMIC DNA]</scope>
    <source>
        <strain evidence="3 4">DSM 17459</strain>
    </source>
</reference>
<proteinExistence type="predicted"/>